<proteinExistence type="predicted"/>
<dbReference type="AlphaFoldDB" id="A0AA39C851"/>
<keyword evidence="2" id="KW-1185">Reference proteome</keyword>
<dbReference type="Proteomes" id="UP001168972">
    <property type="component" value="Unassembled WGS sequence"/>
</dbReference>
<comment type="caution">
    <text evidence="1">The sequence shown here is derived from an EMBL/GenBank/DDBJ whole genome shotgun (WGS) entry which is preliminary data.</text>
</comment>
<dbReference type="EMBL" id="JAQQBR010001886">
    <property type="protein sequence ID" value="KAK0159492.1"/>
    <property type="molecule type" value="Genomic_DNA"/>
</dbReference>
<sequence>MPRKAFNQLGKKQQAARINNAMVRARGLNDDNNAHNVENDVNDVRGNLENEENYGEPAPANLMIKTIGTYSEYCKAMKIAWWGDSDYSEHFQTFEMSTS</sequence>
<evidence type="ECO:0000313" key="1">
    <source>
        <dbReference type="EMBL" id="KAK0159492.1"/>
    </source>
</evidence>
<reference evidence="1" key="1">
    <citation type="journal article" date="2023" name="bioRxiv">
        <title>Scaffold-level genome assemblies of two parasitoid biocontrol wasps reveal the parthenogenesis mechanism and an associated novel virus.</title>
        <authorList>
            <person name="Inwood S."/>
            <person name="Skelly J."/>
            <person name="Guhlin J."/>
            <person name="Harrop T."/>
            <person name="Goldson S."/>
            <person name="Dearden P."/>
        </authorList>
    </citation>
    <scope>NUCLEOTIDE SEQUENCE</scope>
    <source>
        <strain evidence="1">Lincoln</strain>
        <tissue evidence="1">Whole body</tissue>
    </source>
</reference>
<organism evidence="1 2">
    <name type="scientific">Microctonus hyperodae</name>
    <name type="common">Parasitoid wasp</name>
    <dbReference type="NCBI Taxonomy" id="165561"/>
    <lineage>
        <taxon>Eukaryota</taxon>
        <taxon>Metazoa</taxon>
        <taxon>Ecdysozoa</taxon>
        <taxon>Arthropoda</taxon>
        <taxon>Hexapoda</taxon>
        <taxon>Insecta</taxon>
        <taxon>Pterygota</taxon>
        <taxon>Neoptera</taxon>
        <taxon>Endopterygota</taxon>
        <taxon>Hymenoptera</taxon>
        <taxon>Apocrita</taxon>
        <taxon>Ichneumonoidea</taxon>
        <taxon>Braconidae</taxon>
        <taxon>Euphorinae</taxon>
        <taxon>Microctonus</taxon>
    </lineage>
</organism>
<evidence type="ECO:0000313" key="2">
    <source>
        <dbReference type="Proteomes" id="UP001168972"/>
    </source>
</evidence>
<accession>A0AA39C851</accession>
<protein>
    <submittedName>
        <fullName evidence="1">Uncharacterized protein</fullName>
    </submittedName>
</protein>
<name>A0AA39C851_MICHY</name>
<gene>
    <name evidence="1" type="ORF">PV327_011060</name>
</gene>
<reference evidence="1" key="2">
    <citation type="submission" date="2023-03" db="EMBL/GenBank/DDBJ databases">
        <authorList>
            <person name="Inwood S.N."/>
            <person name="Skelly J.G."/>
            <person name="Guhlin J."/>
            <person name="Harrop T.W.R."/>
            <person name="Goldson S.G."/>
            <person name="Dearden P.K."/>
        </authorList>
    </citation>
    <scope>NUCLEOTIDE SEQUENCE</scope>
    <source>
        <strain evidence="1">Lincoln</strain>
        <tissue evidence="1">Whole body</tissue>
    </source>
</reference>